<evidence type="ECO:0000313" key="3">
    <source>
        <dbReference type="EMBL" id="KAH9629997.1"/>
    </source>
</evidence>
<keyword evidence="1" id="KW-0863">Zinc-finger</keyword>
<evidence type="ECO:0000256" key="1">
    <source>
        <dbReference type="PROSITE-ProRule" id="PRU00047"/>
    </source>
</evidence>
<comment type="caution">
    <text evidence="3">The sequence shown here is derived from an EMBL/GenBank/DDBJ whole genome shotgun (WGS) entry which is preliminary data.</text>
</comment>
<feature type="domain" description="CCHC-type" evidence="2">
    <location>
        <begin position="61"/>
        <end position="75"/>
    </location>
</feature>
<keyword evidence="1" id="KW-0862">Zinc</keyword>
<dbReference type="Gene3D" id="2.40.70.10">
    <property type="entry name" value="Acid Proteases"/>
    <property type="match status" value="1"/>
</dbReference>
<proteinExistence type="predicted"/>
<evidence type="ECO:0000313" key="4">
    <source>
        <dbReference type="Proteomes" id="UP000814243"/>
    </source>
</evidence>
<dbReference type="GO" id="GO:0003676">
    <property type="term" value="F:nucleic acid binding"/>
    <property type="evidence" value="ECO:0007669"/>
    <property type="project" value="InterPro"/>
</dbReference>
<gene>
    <name evidence="3" type="ORF">HF086_001467</name>
</gene>
<dbReference type="GO" id="GO:0008270">
    <property type="term" value="F:zinc ion binding"/>
    <property type="evidence" value="ECO:0007669"/>
    <property type="project" value="UniProtKB-KW"/>
</dbReference>
<dbReference type="InterPro" id="IPR021109">
    <property type="entry name" value="Peptidase_aspartic_dom_sf"/>
</dbReference>
<protein>
    <recommendedName>
        <fullName evidence="2">CCHC-type domain-containing protein</fullName>
    </recommendedName>
</protein>
<dbReference type="PROSITE" id="PS50158">
    <property type="entry name" value="ZF_CCHC"/>
    <property type="match status" value="1"/>
</dbReference>
<dbReference type="Proteomes" id="UP000814243">
    <property type="component" value="Unassembled WGS sequence"/>
</dbReference>
<dbReference type="InterPro" id="IPR001878">
    <property type="entry name" value="Znf_CCHC"/>
</dbReference>
<dbReference type="EMBL" id="JACEFF010000845">
    <property type="protein sequence ID" value="KAH9629997.1"/>
    <property type="molecule type" value="Genomic_DNA"/>
</dbReference>
<accession>A0A922M449</accession>
<sequence>MDGSVNTNLKAKSFTVTHASSNTKPLPCPICKESHFIFQCDKFRILPVQDRIKKAHTSNVCLNCLRPGHYAQKCKLGPCKYCTEKHNTLLHTDKDSSNMQNIVLSANHFNSSKVVLLSTAVVKVSDAEGNPHDARVLLDNGSTANFISEDFCRKLRIHTYPIESQVKGINNQSSACSHGCTISLKSGHSEFEFSYCLQTTIQYVPLASFASRTSTLTCHDSSPLLPYWGQELGKEGHP</sequence>
<evidence type="ECO:0000259" key="2">
    <source>
        <dbReference type="PROSITE" id="PS50158"/>
    </source>
</evidence>
<dbReference type="PANTHER" id="PTHR47331">
    <property type="entry name" value="PHD-TYPE DOMAIN-CONTAINING PROTEIN"/>
    <property type="match status" value="1"/>
</dbReference>
<name>A0A922M449_SPOEX</name>
<organism evidence="3 4">
    <name type="scientific">Spodoptera exigua</name>
    <name type="common">Beet armyworm</name>
    <name type="synonym">Noctua fulgens</name>
    <dbReference type="NCBI Taxonomy" id="7107"/>
    <lineage>
        <taxon>Eukaryota</taxon>
        <taxon>Metazoa</taxon>
        <taxon>Ecdysozoa</taxon>
        <taxon>Arthropoda</taxon>
        <taxon>Hexapoda</taxon>
        <taxon>Insecta</taxon>
        <taxon>Pterygota</taxon>
        <taxon>Neoptera</taxon>
        <taxon>Endopterygota</taxon>
        <taxon>Lepidoptera</taxon>
        <taxon>Glossata</taxon>
        <taxon>Ditrysia</taxon>
        <taxon>Noctuoidea</taxon>
        <taxon>Noctuidae</taxon>
        <taxon>Amphipyrinae</taxon>
        <taxon>Spodoptera</taxon>
    </lineage>
</organism>
<keyword evidence="1" id="KW-0479">Metal-binding</keyword>
<reference evidence="3" key="1">
    <citation type="journal article" date="2021" name="G3 (Bethesda)">
        <title>Genome and transcriptome analysis of the beet armyworm Spodoptera exigua reveals targets for pest control. .</title>
        <authorList>
            <person name="Simon S."/>
            <person name="Breeschoten T."/>
            <person name="Jansen H.J."/>
            <person name="Dirks R.P."/>
            <person name="Schranz M.E."/>
            <person name="Ros V.I.D."/>
        </authorList>
    </citation>
    <scope>NUCLEOTIDE SEQUENCE</scope>
    <source>
        <strain evidence="3">TB_SE_WUR_2020</strain>
    </source>
</reference>
<dbReference type="CDD" id="cd00303">
    <property type="entry name" value="retropepsin_like"/>
    <property type="match status" value="1"/>
</dbReference>
<dbReference type="PANTHER" id="PTHR47331:SF5">
    <property type="entry name" value="RIBONUCLEASE H"/>
    <property type="match status" value="1"/>
</dbReference>
<dbReference type="AlphaFoldDB" id="A0A922M449"/>